<dbReference type="PROSITE" id="PS00041">
    <property type="entry name" value="HTH_ARAC_FAMILY_1"/>
    <property type="match status" value="1"/>
</dbReference>
<geneLocation type="plasmid" evidence="6 7">
    <name>pDAETH-2</name>
</geneLocation>
<accession>A0ABM8AKD9</accession>
<dbReference type="InterPro" id="IPR050204">
    <property type="entry name" value="AraC_XylS_family_regulators"/>
</dbReference>
<sequence length="322" mass="34125">MFERIDSLPDVLTQVLGAVHLGSSLSARTELGAPWATHAGGVGQRAGFHIVVEGRCWARADGSSEQVELGPGDIVLFPHGTGHTLCDHPATPPIEFEPLVASIRPGESRALPTGGSGPSTVLLCGSYSLSADGSHPLLRGFPHLLHVPAEGGQGRALRATVDLLAEEALHPGSGGGLVVGRLVDLVFVYALRDWLAHHADARHRSWFGALQNPLVGPAIHAIHGGPAFPWTVAALAQLCGLSRAAFSRRFHQAVGEPPLTYVARWRMTVAAELLEEGTRVADVAQQVGYENEFAFAKAFKRVRGRAPGQVRRAAHFKALPGA</sequence>
<gene>
    <name evidence="6" type="ORF">DAETH_42600</name>
</gene>
<dbReference type="SUPFAM" id="SSF51215">
    <property type="entry name" value="Regulatory protein AraC"/>
    <property type="match status" value="1"/>
</dbReference>
<evidence type="ECO:0000256" key="1">
    <source>
        <dbReference type="ARBA" id="ARBA00023015"/>
    </source>
</evidence>
<dbReference type="PANTHER" id="PTHR46796">
    <property type="entry name" value="HTH-TYPE TRANSCRIPTIONAL ACTIVATOR RHAS-RELATED"/>
    <property type="match status" value="1"/>
</dbReference>
<dbReference type="EMBL" id="AP026562">
    <property type="protein sequence ID" value="BDP44291.1"/>
    <property type="molecule type" value="Genomic_DNA"/>
</dbReference>
<evidence type="ECO:0000313" key="7">
    <source>
        <dbReference type="Proteomes" id="UP001064971"/>
    </source>
</evidence>
<dbReference type="Proteomes" id="UP001064971">
    <property type="component" value="Plasmid pDAETH-2"/>
</dbReference>
<dbReference type="Gene3D" id="1.10.10.60">
    <property type="entry name" value="Homeodomain-like"/>
    <property type="match status" value="2"/>
</dbReference>
<dbReference type="Pfam" id="PF12833">
    <property type="entry name" value="HTH_18"/>
    <property type="match status" value="1"/>
</dbReference>
<keyword evidence="3" id="KW-0010">Activator</keyword>
<proteinExistence type="predicted"/>
<dbReference type="InterPro" id="IPR018062">
    <property type="entry name" value="HTH_AraC-typ_CS"/>
</dbReference>
<keyword evidence="1" id="KW-0805">Transcription regulation</keyword>
<name>A0ABM8AKD9_9DEIO</name>
<evidence type="ECO:0000256" key="4">
    <source>
        <dbReference type="ARBA" id="ARBA00023163"/>
    </source>
</evidence>
<dbReference type="PROSITE" id="PS01124">
    <property type="entry name" value="HTH_ARAC_FAMILY_2"/>
    <property type="match status" value="1"/>
</dbReference>
<dbReference type="Pfam" id="PF12852">
    <property type="entry name" value="Cupin_6"/>
    <property type="match status" value="1"/>
</dbReference>
<evidence type="ECO:0000256" key="3">
    <source>
        <dbReference type="ARBA" id="ARBA00023159"/>
    </source>
</evidence>
<organism evidence="6 7">
    <name type="scientific">Deinococcus aetherius</name>
    <dbReference type="NCBI Taxonomy" id="200252"/>
    <lineage>
        <taxon>Bacteria</taxon>
        <taxon>Thermotogati</taxon>
        <taxon>Deinococcota</taxon>
        <taxon>Deinococci</taxon>
        <taxon>Deinococcales</taxon>
        <taxon>Deinococcaceae</taxon>
        <taxon>Deinococcus</taxon>
    </lineage>
</organism>
<keyword evidence="6" id="KW-0614">Plasmid</keyword>
<dbReference type="InterPro" id="IPR009057">
    <property type="entry name" value="Homeodomain-like_sf"/>
</dbReference>
<dbReference type="InterPro" id="IPR032783">
    <property type="entry name" value="AraC_lig"/>
</dbReference>
<keyword evidence="2" id="KW-0238">DNA-binding</keyword>
<dbReference type="SMART" id="SM00342">
    <property type="entry name" value="HTH_ARAC"/>
    <property type="match status" value="1"/>
</dbReference>
<keyword evidence="4" id="KW-0804">Transcription</keyword>
<dbReference type="SUPFAM" id="SSF46689">
    <property type="entry name" value="Homeodomain-like"/>
    <property type="match status" value="2"/>
</dbReference>
<reference evidence="6" key="1">
    <citation type="submission" date="2022-07" db="EMBL/GenBank/DDBJ databases">
        <title>Complete Genome Sequence of the Radioresistant Bacterium Deinococcus aetherius ST0316, Isolated from the Air Dust collected in Lower Stratosphere above Japan.</title>
        <authorList>
            <person name="Satoh K."/>
            <person name="Hagiwara K."/>
            <person name="Katsumata K."/>
            <person name="Kubo A."/>
            <person name="Yokobori S."/>
            <person name="Yamagishi A."/>
            <person name="Oono Y."/>
            <person name="Narumi I."/>
        </authorList>
    </citation>
    <scope>NUCLEOTIDE SEQUENCE</scope>
    <source>
        <strain evidence="6">ST0316</strain>
        <plasmid evidence="6">pDAETH-2</plasmid>
    </source>
</reference>
<protein>
    <submittedName>
        <fullName evidence="6">AraC family transcriptional regulator</fullName>
    </submittedName>
</protein>
<dbReference type="PANTHER" id="PTHR46796:SF7">
    <property type="entry name" value="ARAC FAMILY TRANSCRIPTIONAL REGULATOR"/>
    <property type="match status" value="1"/>
</dbReference>
<evidence type="ECO:0000313" key="6">
    <source>
        <dbReference type="EMBL" id="BDP44291.1"/>
    </source>
</evidence>
<feature type="domain" description="HTH araC/xylS-type" evidence="5">
    <location>
        <begin position="216"/>
        <end position="313"/>
    </location>
</feature>
<dbReference type="RefSeq" id="WP_264778147.1">
    <property type="nucleotide sequence ID" value="NZ_AP026562.1"/>
</dbReference>
<keyword evidence="7" id="KW-1185">Reference proteome</keyword>
<dbReference type="InterPro" id="IPR037923">
    <property type="entry name" value="HTH-like"/>
</dbReference>
<dbReference type="InterPro" id="IPR018060">
    <property type="entry name" value="HTH_AraC"/>
</dbReference>
<evidence type="ECO:0000259" key="5">
    <source>
        <dbReference type="PROSITE" id="PS01124"/>
    </source>
</evidence>
<evidence type="ECO:0000256" key="2">
    <source>
        <dbReference type="ARBA" id="ARBA00023125"/>
    </source>
</evidence>